<dbReference type="Proteomes" id="UP001549921">
    <property type="component" value="Unassembled WGS sequence"/>
</dbReference>
<comment type="caution">
    <text evidence="8">The sequence shown here is derived from an EMBL/GenBank/DDBJ whole genome shotgun (WGS) entry which is preliminary data.</text>
</comment>
<dbReference type="InterPro" id="IPR056842">
    <property type="entry name" value="THADA-like_TPR_C"/>
</dbReference>
<dbReference type="InterPro" id="IPR016024">
    <property type="entry name" value="ARM-type_fold"/>
</dbReference>
<dbReference type="EMBL" id="JBEDNZ010000015">
    <property type="protein sequence ID" value="KAL0829455.1"/>
    <property type="molecule type" value="Genomic_DNA"/>
</dbReference>
<feature type="domain" description="DUF2428" evidence="5">
    <location>
        <begin position="853"/>
        <end position="1167"/>
    </location>
</feature>
<evidence type="ECO:0000256" key="3">
    <source>
        <dbReference type="ARBA" id="ARBA00035698"/>
    </source>
</evidence>
<evidence type="ECO:0000259" key="7">
    <source>
        <dbReference type="Pfam" id="PF25151"/>
    </source>
</evidence>
<gene>
    <name evidence="8" type="ORF">ABMA28_004222</name>
</gene>
<reference evidence="8 9" key="1">
    <citation type="submission" date="2024-06" db="EMBL/GenBank/DDBJ databases">
        <title>A chromosome-level genome assembly of beet webworm, Loxostege sticticalis.</title>
        <authorList>
            <person name="Zhang Y."/>
        </authorList>
    </citation>
    <scope>NUCLEOTIDE SEQUENCE [LARGE SCALE GENOMIC DNA]</scope>
    <source>
        <strain evidence="8">AQ028</strain>
        <tissue evidence="8">Male pupae</tissue>
    </source>
</reference>
<dbReference type="InterPro" id="IPR019442">
    <property type="entry name" value="THADA/TRM732_DUF2428"/>
</dbReference>
<comment type="similarity">
    <text evidence="1">Belongs to the THADA family.</text>
</comment>
<evidence type="ECO:0000256" key="1">
    <source>
        <dbReference type="ARBA" id="ARBA00010409"/>
    </source>
</evidence>
<protein>
    <recommendedName>
        <fullName evidence="3">tRNA (32-2'-O)-methyltransferase regulator THADA</fullName>
    </recommendedName>
</protein>
<evidence type="ECO:0000313" key="8">
    <source>
        <dbReference type="EMBL" id="KAL0829455.1"/>
    </source>
</evidence>
<dbReference type="SUPFAM" id="SSF48371">
    <property type="entry name" value="ARM repeat"/>
    <property type="match status" value="3"/>
</dbReference>
<name>A0ABD0SV49_LOXSC</name>
<feature type="compositionally biased region" description="Polar residues" evidence="4">
    <location>
        <begin position="1064"/>
        <end position="1075"/>
    </location>
</feature>
<feature type="region of interest" description="Disordered" evidence="4">
    <location>
        <begin position="1060"/>
        <end position="1087"/>
    </location>
</feature>
<dbReference type="Pfam" id="PF25150">
    <property type="entry name" value="TPR_Trm732"/>
    <property type="match status" value="1"/>
</dbReference>
<feature type="domain" description="tRNA (32-2'-O)-methyltransferase regulator THADA-like TPR repeats region" evidence="6">
    <location>
        <begin position="475"/>
        <end position="688"/>
    </location>
</feature>
<dbReference type="InterPro" id="IPR051954">
    <property type="entry name" value="tRNA_methyltransferase_THADA"/>
</dbReference>
<evidence type="ECO:0000259" key="5">
    <source>
        <dbReference type="Pfam" id="PF10350"/>
    </source>
</evidence>
<proteinExistence type="inferred from homology"/>
<dbReference type="InterPro" id="IPR056843">
    <property type="entry name" value="THADA-like_TPR"/>
</dbReference>
<evidence type="ECO:0000256" key="4">
    <source>
        <dbReference type="SAM" id="MobiDB-lite"/>
    </source>
</evidence>
<accession>A0ABD0SV49</accession>
<evidence type="ECO:0000313" key="9">
    <source>
        <dbReference type="Proteomes" id="UP001549921"/>
    </source>
</evidence>
<dbReference type="PANTHER" id="PTHR14387:SF7">
    <property type="entry name" value="THYROID ADENOMA-ASSOCIATED PROTEIN"/>
    <property type="match status" value="1"/>
</dbReference>
<dbReference type="GO" id="GO:0008033">
    <property type="term" value="P:tRNA processing"/>
    <property type="evidence" value="ECO:0007669"/>
    <property type="project" value="UniProtKB-KW"/>
</dbReference>
<dbReference type="Pfam" id="PF10350">
    <property type="entry name" value="DUF2428"/>
    <property type="match status" value="1"/>
</dbReference>
<sequence length="1816" mass="204137">MNGLSLRINPTNRKNKNSIGFAPVVLPKYENTGTKNELVEEFLKSNTAENQLALMKNILNTSRDSFDDDIIRFLALVFLQAETKHPVKCFLTRHITKTESLEQPFADKLALEIKHLIANDCTEYTQYVDVVLKVASCIENFPAGSLAIKAVEVELASYLTHCLQCCVSKLSNTKLSPTEKNEVYNLTHLALRLLLYIVQKVSDQNVGNLVLMFSTIREYIKYLFYDEDAPMDTKSICGILFLSMQMIEDGLDSWTNILEPSTTDDRINALLQNEAAQLSLYSAIATVVSVDRLHTQLGNEYAIMSLLQKIIAIGWRSSSESTFILGVARTVVQISKMLDKVVEPAIGLSLVESILSFVWGHLEHYMDSVRHLTAQALANVVRYCTRLEKLGDTSALDRLFTALGSLDTTRKSYYVSLTSLAAQLGATRLMQRLPDVIRDVISALGTQAVQASATTALEMLLQKHALESNTETLYETWVVPIMQHVETSAPDSALLNILENLMAKAVALDENIINYIVSHIKESSDPDSSPGNLKCILLLLSAARKAGLAARLTNQHSSQDWKGVISYELLERAAVDSVEETRILSLSLVAESPKTTEEFTEGDFNFVLYYLRYNINAQSPNFRQLTLSLMKKFIKRIEESYKALSRSKAADGSHYFSFVDRFREFCLSSLVPGANYSRRFVALQLLAWVDCIDLSGYSRVWKEDYIEKLLLHLEDSYENNKSLALQILDKCPSDLVKGKKYRISLDLDSILQQASSMKPTDCVSAAYKLNFVRRKLPEYILEGNTSISEAEPVLFALLSRLLHSLTCQLSVCSQGVVLAARHAPMYGLVHCIGHLVGELDAGAISEDNNWKRLIEQIIQTCVLVNKSVACVVNNSSPEGHLPMDAGGIAADDYGNSGDVRLEDGRPVTAQMVLLCAWRSVKEVSLLLGTISSRLSIEGEGGECGTLSRQQMVLIGEHFTSLLAETKHRGAFEQAYVGFTRLLARLWRCRSESLHGLPRAWLQALTRAVSEPHPARSATRRSAGLPFMIQALVTTELQVQGNPKCLHECITTLLRLARSTTANTDQNTQQSDPFDSNSKRQDIKTDSQTIHTNKFESLTLNDSQTTIDTEHSENHIESLSKDNLVEARTHSLNILRALFRNSALEESVAGYVGEGLMVALTGFEGDTWMERNSSTLLFSALMVRIFGVARDRHADSPALRNTMTGRIFFLRYPQLYDFILNKLTEAVSSADSHLHPSLYPVLVLLGRLYPSMLEGTVSTLRLGALLPLVLGAARSRVLATRQLAARAVPPLIAIDQYFKHIESMLILISDRTIKRNYCHGILLQITRLLDKSRPELASLECYQDIIDKIEPTLWILEQASGESLPCYIIADEYTKIINLIFMKVWRFPSFISDDLYFSIIDRLHNILFNENIPPVTSGREVCLANVFNLYLVIHYVSSDVADICEFILKGLDHKSYEVVLCALNYLLILHKSLDIDNCKFQEHLSSDPKFNELILSELRKSPEYVQKLCRIFKNIRYQECLQKALKVLTLESDTQKQIIGIKMGMTADVSDEEVIRKLFECIQNEHESLTHIYLESLSNFVTKKLEESSISIATVLDVIRLIFACSSSDNSDGTRNVVAAFMEKNFGTLMKMDLGDLSDEEKFEFKSLLFGTTVTILEDDDERIRQRTSDVIAVTSHHPYPRVVPARAAELLGGMVGEPALFVLLALLDFKSEVCMTDEISDECRVFDQNERYNIFLEECVWTIACADKILEMCENQHKPIDFVRNIIENDVYRRTFDNLCNTNIVMFKKMLNNETSISNNVVINPKVELFITKLNA</sequence>
<organism evidence="8 9">
    <name type="scientific">Loxostege sticticalis</name>
    <name type="common">Beet webworm moth</name>
    <dbReference type="NCBI Taxonomy" id="481309"/>
    <lineage>
        <taxon>Eukaryota</taxon>
        <taxon>Metazoa</taxon>
        <taxon>Ecdysozoa</taxon>
        <taxon>Arthropoda</taxon>
        <taxon>Hexapoda</taxon>
        <taxon>Insecta</taxon>
        <taxon>Pterygota</taxon>
        <taxon>Neoptera</taxon>
        <taxon>Endopterygota</taxon>
        <taxon>Lepidoptera</taxon>
        <taxon>Glossata</taxon>
        <taxon>Ditrysia</taxon>
        <taxon>Pyraloidea</taxon>
        <taxon>Crambidae</taxon>
        <taxon>Pyraustinae</taxon>
        <taxon>Loxostege</taxon>
    </lineage>
</organism>
<dbReference type="PANTHER" id="PTHR14387">
    <property type="entry name" value="THADA/DEATH RECEPTOR INTERACTING PROTEIN"/>
    <property type="match status" value="1"/>
</dbReference>
<feature type="domain" description="tRNA (32-2'-O)-methyltransferase regulator THADA-like C-terminal TPR repeats region" evidence="7">
    <location>
        <begin position="1170"/>
        <end position="1327"/>
    </location>
</feature>
<keyword evidence="2" id="KW-0819">tRNA processing</keyword>
<evidence type="ECO:0000259" key="6">
    <source>
        <dbReference type="Pfam" id="PF25150"/>
    </source>
</evidence>
<evidence type="ECO:0000256" key="2">
    <source>
        <dbReference type="ARBA" id="ARBA00022694"/>
    </source>
</evidence>
<dbReference type="Pfam" id="PF25151">
    <property type="entry name" value="TPR_Trm732_C"/>
    <property type="match status" value="1"/>
</dbReference>